<dbReference type="CDD" id="cd08243">
    <property type="entry name" value="quinone_oxidoreductase_like_1"/>
    <property type="match status" value="1"/>
</dbReference>
<dbReference type="PANTHER" id="PTHR48106">
    <property type="entry name" value="QUINONE OXIDOREDUCTASE PIG3-RELATED"/>
    <property type="match status" value="1"/>
</dbReference>
<dbReference type="EMBL" id="FSRC01000001">
    <property type="protein sequence ID" value="SIN69475.1"/>
    <property type="molecule type" value="Genomic_DNA"/>
</dbReference>
<keyword evidence="2" id="KW-0560">Oxidoreductase</keyword>
<reference evidence="5" key="1">
    <citation type="submission" date="2016-11" db="EMBL/GenBank/DDBJ databases">
        <authorList>
            <person name="Varghese N."/>
            <person name="Submissions S."/>
        </authorList>
    </citation>
    <scope>NUCLEOTIDE SEQUENCE [LARGE SCALE GENOMIC DNA]</scope>
    <source>
        <strain evidence="5">DSM 15292</strain>
    </source>
</reference>
<evidence type="ECO:0000256" key="1">
    <source>
        <dbReference type="ARBA" id="ARBA00022857"/>
    </source>
</evidence>
<evidence type="ECO:0000256" key="2">
    <source>
        <dbReference type="ARBA" id="ARBA00023002"/>
    </source>
</evidence>
<sequence length="323" mass="35560">MKAAITTKAGSPEVIEIKEVSTPQVKLGWVLIKVKAFGLNRSELFTRRGDSPGVEFPRIQGIECVGVVEEDPSNTFEKGQQVAAIMGGMGRFFDGGYAEYTLAPIEIIFPFTSSLDWGTLGAIPEMFQTVSGSLHQALEIQKGETLLIRGGTSSIGMLACQLAKGKGLTVLSTTRNSEKRQALLDNGVDHVILDDGIVKYQVRKIYPRGVDKVLELIGTRTLKDSLKCIAPKGMVCMTGILGNEWTMKEFTPMGDIPSLGRLTVYMGESNNLSKNLLQEFINDVERGTIQLRIDRMFQLDEVVKAHQYMEENKAKGKLVVKVE</sequence>
<dbReference type="PANTHER" id="PTHR48106:SF18">
    <property type="entry name" value="QUINONE OXIDOREDUCTASE PIG3"/>
    <property type="match status" value="1"/>
</dbReference>
<dbReference type="Gene3D" id="3.40.50.720">
    <property type="entry name" value="NAD(P)-binding Rossmann-like Domain"/>
    <property type="match status" value="1"/>
</dbReference>
<accession>A0A1N6DFB5</accession>
<proteinExistence type="predicted"/>
<name>A0A1N6DFB5_9BACT</name>
<dbReference type="SUPFAM" id="SSF51735">
    <property type="entry name" value="NAD(P)-binding Rossmann-fold domains"/>
    <property type="match status" value="1"/>
</dbReference>
<gene>
    <name evidence="4" type="ORF">SAMN05444394_0824</name>
</gene>
<dbReference type="RefSeq" id="WP_074223545.1">
    <property type="nucleotide sequence ID" value="NZ_FSRC01000001.1"/>
</dbReference>
<dbReference type="SMART" id="SM00829">
    <property type="entry name" value="PKS_ER"/>
    <property type="match status" value="1"/>
</dbReference>
<feature type="domain" description="Enoyl reductase (ER)" evidence="3">
    <location>
        <begin position="10"/>
        <end position="320"/>
    </location>
</feature>
<dbReference type="GO" id="GO:0016651">
    <property type="term" value="F:oxidoreductase activity, acting on NAD(P)H"/>
    <property type="evidence" value="ECO:0007669"/>
    <property type="project" value="TreeGrafter"/>
</dbReference>
<organism evidence="4 5">
    <name type="scientific">Algoriphagus halophilus</name>
    <dbReference type="NCBI Taxonomy" id="226505"/>
    <lineage>
        <taxon>Bacteria</taxon>
        <taxon>Pseudomonadati</taxon>
        <taxon>Bacteroidota</taxon>
        <taxon>Cytophagia</taxon>
        <taxon>Cytophagales</taxon>
        <taxon>Cyclobacteriaceae</taxon>
        <taxon>Algoriphagus</taxon>
    </lineage>
</organism>
<protein>
    <submittedName>
        <fullName evidence="4">NADPH:quinone reductase</fullName>
    </submittedName>
</protein>
<evidence type="ECO:0000259" key="3">
    <source>
        <dbReference type="SMART" id="SM00829"/>
    </source>
</evidence>
<dbReference type="GO" id="GO:0070402">
    <property type="term" value="F:NADPH binding"/>
    <property type="evidence" value="ECO:0007669"/>
    <property type="project" value="TreeGrafter"/>
</dbReference>
<evidence type="ECO:0000313" key="4">
    <source>
        <dbReference type="EMBL" id="SIN69475.1"/>
    </source>
</evidence>
<dbReference type="InterPro" id="IPR011032">
    <property type="entry name" value="GroES-like_sf"/>
</dbReference>
<dbReference type="AlphaFoldDB" id="A0A1N6DFB5"/>
<dbReference type="InterPro" id="IPR013154">
    <property type="entry name" value="ADH-like_N"/>
</dbReference>
<dbReference type="Proteomes" id="UP000185221">
    <property type="component" value="Unassembled WGS sequence"/>
</dbReference>
<dbReference type="Pfam" id="PF08240">
    <property type="entry name" value="ADH_N"/>
    <property type="match status" value="1"/>
</dbReference>
<dbReference type="InterPro" id="IPR036291">
    <property type="entry name" value="NAD(P)-bd_dom_sf"/>
</dbReference>
<dbReference type="Pfam" id="PF13602">
    <property type="entry name" value="ADH_zinc_N_2"/>
    <property type="match status" value="1"/>
</dbReference>
<dbReference type="InterPro" id="IPR020843">
    <property type="entry name" value="ER"/>
</dbReference>
<keyword evidence="1" id="KW-0521">NADP</keyword>
<keyword evidence="5" id="KW-1185">Reference proteome</keyword>
<dbReference type="OrthoDB" id="9787435at2"/>
<evidence type="ECO:0000313" key="5">
    <source>
        <dbReference type="Proteomes" id="UP000185221"/>
    </source>
</evidence>
<dbReference type="STRING" id="226505.SAMN05444394_0824"/>
<dbReference type="SUPFAM" id="SSF50129">
    <property type="entry name" value="GroES-like"/>
    <property type="match status" value="1"/>
</dbReference>
<dbReference type="Gene3D" id="3.90.180.10">
    <property type="entry name" value="Medium-chain alcohol dehydrogenases, catalytic domain"/>
    <property type="match status" value="1"/>
</dbReference>